<dbReference type="Pfam" id="PF03176">
    <property type="entry name" value="MMPL"/>
    <property type="match status" value="1"/>
</dbReference>
<organism evidence="8 9">
    <name type="scientific">Thalassotalea agarivorans</name>
    <name type="common">Thalassomonas agarivorans</name>
    <dbReference type="NCBI Taxonomy" id="349064"/>
    <lineage>
        <taxon>Bacteria</taxon>
        <taxon>Pseudomonadati</taxon>
        <taxon>Pseudomonadota</taxon>
        <taxon>Gammaproteobacteria</taxon>
        <taxon>Alteromonadales</taxon>
        <taxon>Colwelliaceae</taxon>
        <taxon>Thalassotalea</taxon>
    </lineage>
</organism>
<keyword evidence="9" id="KW-1185">Reference proteome</keyword>
<evidence type="ECO:0000259" key="7">
    <source>
        <dbReference type="PROSITE" id="PS50156"/>
    </source>
</evidence>
<dbReference type="PROSITE" id="PS50156">
    <property type="entry name" value="SSD"/>
    <property type="match status" value="1"/>
</dbReference>
<feature type="transmembrane region" description="Helical" evidence="6">
    <location>
        <begin position="278"/>
        <end position="302"/>
    </location>
</feature>
<proteinExistence type="predicted"/>
<feature type="transmembrane region" description="Helical" evidence="6">
    <location>
        <begin position="242"/>
        <end position="266"/>
    </location>
</feature>
<dbReference type="PANTHER" id="PTHR33406">
    <property type="entry name" value="MEMBRANE PROTEIN MJ1562-RELATED"/>
    <property type="match status" value="1"/>
</dbReference>
<protein>
    <submittedName>
        <fullName evidence="8">MMPL family protein</fullName>
    </submittedName>
</protein>
<evidence type="ECO:0000313" key="8">
    <source>
        <dbReference type="EMBL" id="SES65211.1"/>
    </source>
</evidence>
<dbReference type="SUPFAM" id="SSF82866">
    <property type="entry name" value="Multidrug efflux transporter AcrB transmembrane domain"/>
    <property type="match status" value="1"/>
</dbReference>
<dbReference type="OrthoDB" id="9803781at2"/>
<dbReference type="InterPro" id="IPR004869">
    <property type="entry name" value="MMPL_dom"/>
</dbReference>
<evidence type="ECO:0000256" key="2">
    <source>
        <dbReference type="ARBA" id="ARBA00022475"/>
    </source>
</evidence>
<dbReference type="AlphaFoldDB" id="A0A1H9Y8H6"/>
<dbReference type="PANTHER" id="PTHR33406:SF13">
    <property type="entry name" value="MEMBRANE PROTEIN YDFJ"/>
    <property type="match status" value="1"/>
</dbReference>
<feature type="transmembrane region" description="Helical" evidence="6">
    <location>
        <begin position="212"/>
        <end position="230"/>
    </location>
</feature>
<reference evidence="8 9" key="1">
    <citation type="submission" date="2016-10" db="EMBL/GenBank/DDBJ databases">
        <authorList>
            <person name="de Groot N.N."/>
        </authorList>
    </citation>
    <scope>NUCLEOTIDE SEQUENCE [LARGE SCALE GENOMIC DNA]</scope>
    <source>
        <strain evidence="8 9">DSM 19706</strain>
    </source>
</reference>
<comment type="subcellular location">
    <subcellularLocation>
        <location evidence="1">Cell membrane</location>
        <topology evidence="1">Multi-pass membrane protein</topology>
    </subcellularLocation>
</comment>
<dbReference type="GO" id="GO:0005886">
    <property type="term" value="C:plasma membrane"/>
    <property type="evidence" value="ECO:0007669"/>
    <property type="project" value="UniProtKB-SubCell"/>
</dbReference>
<feature type="domain" description="SSD" evidence="7">
    <location>
        <begin position="182"/>
        <end position="304"/>
    </location>
</feature>
<gene>
    <name evidence="8" type="ORF">SAMN05660429_00123</name>
</gene>
<evidence type="ECO:0000256" key="4">
    <source>
        <dbReference type="ARBA" id="ARBA00022989"/>
    </source>
</evidence>
<sequence length="317" mass="34733">MENVPFIDDVTSLVSVNHLKGTEEGLISKDLIEIWPPSPEDIPEFKDEVISNPNYVGNIISKDGKFANIVVLLERFSQKSLNNNSMDDILGGFSDNAGMDDEQLELLSGEEETEFVESILRLVENYKLENANLFIAGDRVVTYQLSHDMSNMITKNMVFGMLVVAVLLWVLFQRVSGVILPLIVVIASITTTIALMPVFGVPMTATNKVLPTFLLAIGIADTVHILSIFYREYDRSGEKNQAITFAVGKTATAILMTTVTTAAGLLSFSFADLEPTRMLGIFGAVGVFIALILTLTIVPPLLALTKVKQKDTTTKKV</sequence>
<evidence type="ECO:0000313" key="9">
    <source>
        <dbReference type="Proteomes" id="UP000199308"/>
    </source>
</evidence>
<keyword evidence="2" id="KW-1003">Cell membrane</keyword>
<feature type="transmembrane region" description="Helical" evidence="6">
    <location>
        <begin position="179"/>
        <end position="200"/>
    </location>
</feature>
<evidence type="ECO:0000256" key="3">
    <source>
        <dbReference type="ARBA" id="ARBA00022692"/>
    </source>
</evidence>
<dbReference type="RefSeq" id="WP_143047896.1">
    <property type="nucleotide sequence ID" value="NZ_AP027363.1"/>
</dbReference>
<keyword evidence="4 6" id="KW-1133">Transmembrane helix</keyword>
<keyword evidence="3 6" id="KW-0812">Transmembrane</keyword>
<feature type="transmembrane region" description="Helical" evidence="6">
    <location>
        <begin position="152"/>
        <end position="172"/>
    </location>
</feature>
<dbReference type="EMBL" id="FOHK01000001">
    <property type="protein sequence ID" value="SES65211.1"/>
    <property type="molecule type" value="Genomic_DNA"/>
</dbReference>
<evidence type="ECO:0000256" key="1">
    <source>
        <dbReference type="ARBA" id="ARBA00004651"/>
    </source>
</evidence>
<dbReference type="Gene3D" id="1.20.1640.10">
    <property type="entry name" value="Multidrug efflux transporter AcrB transmembrane domain"/>
    <property type="match status" value="1"/>
</dbReference>
<keyword evidence="5 6" id="KW-0472">Membrane</keyword>
<evidence type="ECO:0000256" key="5">
    <source>
        <dbReference type="ARBA" id="ARBA00023136"/>
    </source>
</evidence>
<dbReference type="InterPro" id="IPR000731">
    <property type="entry name" value="SSD"/>
</dbReference>
<dbReference type="InterPro" id="IPR050545">
    <property type="entry name" value="Mycobact_MmpL"/>
</dbReference>
<dbReference type="Proteomes" id="UP000199308">
    <property type="component" value="Unassembled WGS sequence"/>
</dbReference>
<name>A0A1H9Y8H6_THASX</name>
<dbReference type="STRING" id="349064.SAMN05660429_00123"/>
<accession>A0A1H9Y8H6</accession>
<evidence type="ECO:0000256" key="6">
    <source>
        <dbReference type="SAM" id="Phobius"/>
    </source>
</evidence>